<dbReference type="Proteomes" id="UP001305521">
    <property type="component" value="Chromosome"/>
</dbReference>
<gene>
    <name evidence="2" type="ORF">R9Z33_06935</name>
</gene>
<dbReference type="RefSeq" id="WP_318650575.1">
    <property type="nucleotide sequence ID" value="NZ_CP137852.1"/>
</dbReference>
<reference evidence="2 3" key="1">
    <citation type="submission" date="2023-11" db="EMBL/GenBank/DDBJ databases">
        <title>Arctic aerobic anoxygenic photoheterotroph Sediminicoccus rosea KRV36 adapts its photosynthesis to long days of polar summer.</title>
        <authorList>
            <person name="Tomasch J."/>
            <person name="Kopejtka K."/>
            <person name="Bily T."/>
            <person name="Gardiner A.T."/>
            <person name="Gardian Z."/>
            <person name="Shivaramu S."/>
            <person name="Koblizek M."/>
            <person name="Engelhardt F."/>
            <person name="Kaftan D."/>
        </authorList>
    </citation>
    <scope>NUCLEOTIDE SEQUENCE [LARGE SCALE GENOMIC DNA]</scope>
    <source>
        <strain evidence="2 3">R-30</strain>
    </source>
</reference>
<accession>A0ABZ0PNC0</accession>
<keyword evidence="3" id="KW-1185">Reference proteome</keyword>
<protein>
    <submittedName>
        <fullName evidence="2">Uncharacterized protein</fullName>
    </submittedName>
</protein>
<dbReference type="EMBL" id="CP137852">
    <property type="protein sequence ID" value="WPB86605.1"/>
    <property type="molecule type" value="Genomic_DNA"/>
</dbReference>
<evidence type="ECO:0000256" key="1">
    <source>
        <dbReference type="SAM" id="MobiDB-lite"/>
    </source>
</evidence>
<evidence type="ECO:0000313" key="3">
    <source>
        <dbReference type="Proteomes" id="UP001305521"/>
    </source>
</evidence>
<name>A0ABZ0PNC0_9PROT</name>
<feature type="region of interest" description="Disordered" evidence="1">
    <location>
        <begin position="91"/>
        <end position="110"/>
    </location>
</feature>
<evidence type="ECO:0000313" key="2">
    <source>
        <dbReference type="EMBL" id="WPB86605.1"/>
    </source>
</evidence>
<proteinExistence type="predicted"/>
<organism evidence="2 3">
    <name type="scientific">Sediminicoccus rosea</name>
    <dbReference type="NCBI Taxonomy" id="1225128"/>
    <lineage>
        <taxon>Bacteria</taxon>
        <taxon>Pseudomonadati</taxon>
        <taxon>Pseudomonadota</taxon>
        <taxon>Alphaproteobacteria</taxon>
        <taxon>Acetobacterales</taxon>
        <taxon>Roseomonadaceae</taxon>
        <taxon>Sediminicoccus</taxon>
    </lineage>
</organism>
<sequence>MEPIIAYYATPTSAVCGHLRVTHRTPALALARKLIRAGHDPRTILQMVWQGTGTPSLRGPLWKFAALTVEENDRRGPLFVPYRDPSARLALHGEAPAPMPASRPSLALAA</sequence>